<dbReference type="EMBL" id="VSRR010144408">
    <property type="protein sequence ID" value="MPD05098.1"/>
    <property type="molecule type" value="Genomic_DNA"/>
</dbReference>
<evidence type="ECO:0000313" key="1">
    <source>
        <dbReference type="EMBL" id="MPD05098.1"/>
    </source>
</evidence>
<gene>
    <name evidence="1" type="primary">MYCBP2_3</name>
    <name evidence="1" type="ORF">E2C01_100823</name>
</gene>
<organism evidence="1 2">
    <name type="scientific">Portunus trituberculatus</name>
    <name type="common">Swimming crab</name>
    <name type="synonym">Neptunus trituberculatus</name>
    <dbReference type="NCBI Taxonomy" id="210409"/>
    <lineage>
        <taxon>Eukaryota</taxon>
        <taxon>Metazoa</taxon>
        <taxon>Ecdysozoa</taxon>
        <taxon>Arthropoda</taxon>
        <taxon>Crustacea</taxon>
        <taxon>Multicrustacea</taxon>
        <taxon>Malacostraca</taxon>
        <taxon>Eumalacostraca</taxon>
        <taxon>Eucarida</taxon>
        <taxon>Decapoda</taxon>
        <taxon>Pleocyemata</taxon>
        <taxon>Brachyura</taxon>
        <taxon>Eubrachyura</taxon>
        <taxon>Portunoidea</taxon>
        <taxon>Portunidae</taxon>
        <taxon>Portuninae</taxon>
        <taxon>Portunus</taxon>
    </lineage>
</organism>
<dbReference type="Proteomes" id="UP000324222">
    <property type="component" value="Unassembled WGS sequence"/>
</dbReference>
<dbReference type="AlphaFoldDB" id="A0A5B7KII0"/>
<accession>A0A5B7KII0</accession>
<reference evidence="1 2" key="1">
    <citation type="submission" date="2019-05" db="EMBL/GenBank/DDBJ databases">
        <title>Another draft genome of Portunus trituberculatus and its Hox gene families provides insights of decapod evolution.</title>
        <authorList>
            <person name="Jeong J.-H."/>
            <person name="Song I."/>
            <person name="Kim S."/>
            <person name="Choi T."/>
            <person name="Kim D."/>
            <person name="Ryu S."/>
            <person name="Kim W."/>
        </authorList>
    </citation>
    <scope>NUCLEOTIDE SEQUENCE [LARGE SCALE GENOMIC DNA]</scope>
    <source>
        <tissue evidence="1">Muscle</tissue>
    </source>
</reference>
<protein>
    <submittedName>
        <fullName evidence="1">E3 ubiquitin-protein ligase MYCBP2</fullName>
    </submittedName>
</protein>
<sequence>MESCFLPFPSFRPCGCGSGDSGCAVCGCCRTCADEVEADNDQDPFSLMQEQHSGLFCFHEGANLGGNIFGRACGRLQDQLQRRLDERRHRPRHRHSRYAPMPFRKGKLPLTSQPLQAYSHLNDPVLCGCLILGVCEIFLFGQIYGLMDCLLFSVKRVKL</sequence>
<name>A0A5B7KII0_PORTR</name>
<comment type="caution">
    <text evidence="1">The sequence shown here is derived from an EMBL/GenBank/DDBJ whole genome shotgun (WGS) entry which is preliminary data.</text>
</comment>
<evidence type="ECO:0000313" key="2">
    <source>
        <dbReference type="Proteomes" id="UP000324222"/>
    </source>
</evidence>
<dbReference type="OrthoDB" id="6050183at2759"/>
<proteinExistence type="predicted"/>
<keyword evidence="2" id="KW-1185">Reference proteome</keyword>